<reference evidence="20" key="1">
    <citation type="journal article" date="2010" name="J. Interferon Cytokine Res.">
        <title>Molecular characterization of feline type I interferon receptor 2.</title>
        <authorList>
            <person name="Xue Q."/>
            <person name="Yang L."/>
            <person name="Liu X."/>
            <person name="Liu W."/>
        </authorList>
    </citation>
    <scope>NUCLEOTIDE SEQUENCE</scope>
</reference>
<dbReference type="InterPro" id="IPR036116">
    <property type="entry name" value="FN3_sf"/>
</dbReference>
<evidence type="ECO:0000256" key="17">
    <source>
        <dbReference type="SAM" id="Phobius"/>
    </source>
</evidence>
<feature type="transmembrane region" description="Helical" evidence="17">
    <location>
        <begin position="253"/>
        <end position="273"/>
    </location>
</feature>
<evidence type="ECO:0000256" key="10">
    <source>
        <dbReference type="ARBA" id="ARBA00023170"/>
    </source>
</evidence>
<evidence type="ECO:0000256" key="6">
    <source>
        <dbReference type="ARBA" id="ARBA00022729"/>
    </source>
</evidence>
<evidence type="ECO:0000313" key="20">
    <source>
        <dbReference type="EMBL" id="AER62857.1"/>
    </source>
</evidence>
<evidence type="ECO:0000256" key="14">
    <source>
        <dbReference type="ARBA" id="ARBA00068670"/>
    </source>
</evidence>
<name>G8IJB6_FELCA</name>
<keyword evidence="5 17" id="KW-0812">Transmembrane</keyword>
<dbReference type="KEGG" id="fca:101090285"/>
<feature type="transmembrane region" description="Helical" evidence="17">
    <location>
        <begin position="15"/>
        <end position="35"/>
    </location>
</feature>
<comment type="function">
    <text evidence="12">Together with IFNAR1, forms the heterodimeric receptor for type I interferons (including interferons alpha, beta, epsilon, omega and kappa). Type I interferon binding activates the JAK-STAT signaling cascade, resulting in transcriptional activation or repression of interferon-regulated genes that encode the effectors of the interferon response. Mechanistically, type I interferon-binding brings the IFNAR1 and IFNAR2 subunits into close proximity with one another, driving their associated Janus kinases (JAKs) (TYK2 bound to IFNAR1 and JAK1 bound to IFNAR2) to cross-phosphorylate one another. The activated kinases phosphorylate specific tyrosine residues on the intracellular domains of IFNAR1 and IFNAR2, forming docking sites for the STAT transcription factors (STAT1, STAT2 and STAT). STAT proteins are then phosphorylated by the JAKs, promoting their translocation into the nucleus to regulate expression of interferon-regulated genes.</text>
</comment>
<dbReference type="GO" id="GO:0005886">
    <property type="term" value="C:plasma membrane"/>
    <property type="evidence" value="ECO:0007669"/>
    <property type="project" value="UniProtKB-SubCell"/>
</dbReference>
<evidence type="ECO:0000256" key="5">
    <source>
        <dbReference type="ARBA" id="ARBA00022692"/>
    </source>
</evidence>
<evidence type="ECO:0000259" key="18">
    <source>
        <dbReference type="Pfam" id="PF01108"/>
    </source>
</evidence>
<dbReference type="Gene3D" id="2.60.40.10">
    <property type="entry name" value="Immunoglobulins"/>
    <property type="match status" value="2"/>
</dbReference>
<evidence type="ECO:0000256" key="13">
    <source>
        <dbReference type="ARBA" id="ARBA00066130"/>
    </source>
</evidence>
<feature type="compositionally biased region" description="Acidic residues" evidence="16">
    <location>
        <begin position="465"/>
        <end position="474"/>
    </location>
</feature>
<sequence>MLWSQNTSWIRPHDLYPVVYLVVCIGLMVGVVSAWPDLSDESCTLKVTFRSFRLILSWELKNHSIAPTHYTLWYTVMSKPDDMKIVEHCSNITASFCDLTDVWEVLPETYIPRVDGFRGNTMLVSCISDFFLATHVSLEPPDFDIVGSTNHINVIVKFPPVIPKILNGELLQYYLPLVIEEQSGKIVKKHHPKLNGNIIGNVTYVIDKLIPNTNYCVSVYFKSKDMGAINRSPVKCTFLQPGQETESSESAKIGGIIIMFLIAAVFISTILILKRVGYICLRNDFPKVLNFNNLSSWVFLERPPLETVAFVEVIHVNRKKKVWDYNYDDESDSNDEVAPPISGGGYTMHGLTGRLLGPASASSATLEDCNQPDAEEPDQSEPEADTEPLMAAWPSPGQSECCKSGAYKERGRLPQDPVSEDDDSASEGSGDKITFNVNLNSVFVRIPDDDSEVPPTSPPFLEETANLEDSDETEISFLAASGEGTQPPFASPSAECPWPEDALSDKSDSSESDADIRDGYIMR</sequence>
<keyword evidence="8 17" id="KW-0472">Membrane</keyword>
<dbReference type="RefSeq" id="NP_001265788.1">
    <property type="nucleotide sequence ID" value="NM_001278859.1"/>
</dbReference>
<dbReference type="Pfam" id="PF09294">
    <property type="entry name" value="Interfer-bind"/>
    <property type="match status" value="1"/>
</dbReference>
<dbReference type="GO" id="GO:0004905">
    <property type="term" value="F:type I interferon receptor activity"/>
    <property type="evidence" value="ECO:0007669"/>
    <property type="project" value="UniProtKB-ARBA"/>
</dbReference>
<feature type="compositionally biased region" description="Basic and acidic residues" evidence="16">
    <location>
        <begin position="503"/>
        <end position="523"/>
    </location>
</feature>
<keyword evidence="11" id="KW-0325">Glycoprotein</keyword>
<dbReference type="InterPro" id="IPR015373">
    <property type="entry name" value="Interferon/interleukin_rcp_dom"/>
</dbReference>
<dbReference type="InterPro" id="IPR050650">
    <property type="entry name" value="Type-II_Cytokine-TF_Rcpt"/>
</dbReference>
<proteinExistence type="evidence at transcript level"/>
<reference evidence="20" key="2">
    <citation type="submission" date="2011-09" db="EMBL/GenBank/DDBJ databases">
        <authorList>
            <person name="Xue Q."/>
            <person name="Yang L."/>
            <person name="Liu X."/>
            <person name="Liu W."/>
        </authorList>
    </citation>
    <scope>NUCLEOTIDE SEQUENCE</scope>
</reference>
<keyword evidence="6" id="KW-0732">Signal</keyword>
<dbReference type="EMBL" id="JN797630">
    <property type="protein sequence ID" value="AER62857.1"/>
    <property type="molecule type" value="mRNA"/>
</dbReference>
<feature type="domain" description="Interferon/interleukin receptor" evidence="19">
    <location>
        <begin position="137"/>
        <end position="239"/>
    </location>
</feature>
<feature type="compositionally biased region" description="Acidic residues" evidence="16">
    <location>
        <begin position="373"/>
        <end position="386"/>
    </location>
</feature>
<dbReference type="PANTHER" id="PTHR20859:SF84">
    <property type="entry name" value="INTERFERON ALPHA_BETA RECEPTOR 2"/>
    <property type="match status" value="1"/>
</dbReference>
<evidence type="ECO:0000259" key="19">
    <source>
        <dbReference type="Pfam" id="PF09294"/>
    </source>
</evidence>
<dbReference type="SUPFAM" id="SSF49265">
    <property type="entry name" value="Fibronectin type III"/>
    <property type="match status" value="2"/>
</dbReference>
<keyword evidence="3" id="KW-1003">Cell membrane</keyword>
<keyword evidence="7 17" id="KW-1133">Transmembrane helix</keyword>
<evidence type="ECO:0000256" key="1">
    <source>
        <dbReference type="ARBA" id="ARBA00004251"/>
    </source>
</evidence>
<organism evidence="20">
    <name type="scientific">Felis catus</name>
    <name type="common">Cat</name>
    <name type="synonym">Felis silvestris catus</name>
    <dbReference type="NCBI Taxonomy" id="9685"/>
    <lineage>
        <taxon>Eukaryota</taxon>
        <taxon>Metazoa</taxon>
        <taxon>Chordata</taxon>
        <taxon>Craniata</taxon>
        <taxon>Vertebrata</taxon>
        <taxon>Euteleostomi</taxon>
        <taxon>Mammalia</taxon>
        <taxon>Eutheria</taxon>
        <taxon>Laurasiatheria</taxon>
        <taxon>Carnivora</taxon>
        <taxon>Feliformia</taxon>
        <taxon>Felidae</taxon>
        <taxon>Felinae</taxon>
        <taxon>Felis</taxon>
    </lineage>
</organism>
<dbReference type="AlphaFoldDB" id="G8IJB6"/>
<keyword evidence="10 20" id="KW-0675">Receptor</keyword>
<keyword evidence="4" id="KW-0597">Phosphoprotein</keyword>
<dbReference type="GeneID" id="101090285"/>
<evidence type="ECO:0000256" key="2">
    <source>
        <dbReference type="ARBA" id="ARBA00005399"/>
    </source>
</evidence>
<dbReference type="OrthoDB" id="8947665at2759"/>
<dbReference type="GO" id="GO:0005615">
    <property type="term" value="C:extracellular space"/>
    <property type="evidence" value="ECO:0007669"/>
    <property type="project" value="UniProtKB-ARBA"/>
</dbReference>
<dbReference type="FunFam" id="2.60.40.10:FF:001156">
    <property type="entry name" value="Interferon alpha/beta receptor 2"/>
    <property type="match status" value="1"/>
</dbReference>
<dbReference type="FunFam" id="2.60.40.10:FF:000909">
    <property type="entry name" value="Interferon alpha/beta receptor 2"/>
    <property type="match status" value="1"/>
</dbReference>
<dbReference type="Pfam" id="PF01108">
    <property type="entry name" value="Tissue_fac"/>
    <property type="match status" value="1"/>
</dbReference>
<evidence type="ECO:0000256" key="15">
    <source>
        <dbReference type="ARBA" id="ARBA00076545"/>
    </source>
</evidence>
<comment type="similarity">
    <text evidence="2">Belongs to the type II cytokine receptor family.</text>
</comment>
<feature type="region of interest" description="Disordered" evidence="16">
    <location>
        <begin position="362"/>
        <end position="433"/>
    </location>
</feature>
<dbReference type="InterPro" id="IPR003961">
    <property type="entry name" value="FN3_dom"/>
</dbReference>
<keyword evidence="9" id="KW-1015">Disulfide bond</keyword>
<feature type="domain" description="Fibronectin type-III" evidence="18">
    <location>
        <begin position="41"/>
        <end position="121"/>
    </location>
</feature>
<evidence type="ECO:0000256" key="4">
    <source>
        <dbReference type="ARBA" id="ARBA00022553"/>
    </source>
</evidence>
<feature type="region of interest" description="Disordered" evidence="16">
    <location>
        <begin position="446"/>
        <end position="523"/>
    </location>
</feature>
<evidence type="ECO:0000256" key="12">
    <source>
        <dbReference type="ARBA" id="ARBA00057968"/>
    </source>
</evidence>
<comment type="subunit">
    <text evidence="13">Heterodimer with IFNAR1; forming the receptor for type I interferon. Interacts with the transcriptional factors STAT1 and STAT2. Interacts with JAK1. Interacts with USP18; indirectly via STAT2, it negatively regulates the assembly of the ternary interferon-IFNAR1-IFNAR2 complex and therefore type I interferon signaling.</text>
</comment>
<dbReference type="InterPro" id="IPR013783">
    <property type="entry name" value="Ig-like_fold"/>
</dbReference>
<evidence type="ECO:0000256" key="8">
    <source>
        <dbReference type="ARBA" id="ARBA00023136"/>
    </source>
</evidence>
<evidence type="ECO:0000256" key="16">
    <source>
        <dbReference type="SAM" id="MobiDB-lite"/>
    </source>
</evidence>
<dbReference type="PANTHER" id="PTHR20859">
    <property type="entry name" value="INTERFERON/INTERLEUKIN RECEPTOR"/>
    <property type="match status" value="1"/>
</dbReference>
<comment type="subcellular location">
    <subcellularLocation>
        <location evidence="1">Cell membrane</location>
        <topology evidence="1">Single-pass type I membrane protein</topology>
    </subcellularLocation>
</comment>
<accession>G8IJB6</accession>
<evidence type="ECO:0000256" key="9">
    <source>
        <dbReference type="ARBA" id="ARBA00023157"/>
    </source>
</evidence>
<evidence type="ECO:0000256" key="7">
    <source>
        <dbReference type="ARBA" id="ARBA00022989"/>
    </source>
</evidence>
<dbReference type="SMR" id="G8IJB6"/>
<evidence type="ECO:0000256" key="3">
    <source>
        <dbReference type="ARBA" id="ARBA00022475"/>
    </source>
</evidence>
<protein>
    <recommendedName>
        <fullName evidence="14">Interferon alpha/beta receptor 2</fullName>
    </recommendedName>
    <alternativeName>
        <fullName evidence="15">Type I interferon receptor 2</fullName>
    </alternativeName>
</protein>
<dbReference type="CTD" id="3455"/>
<evidence type="ECO:0000256" key="11">
    <source>
        <dbReference type="ARBA" id="ARBA00023180"/>
    </source>
</evidence>